<comment type="catalytic activity">
    <reaction evidence="9">
        <text>tRNA(Pro) + L-proline + ATP = L-prolyl-tRNA(Pro) + AMP + diphosphate</text>
        <dbReference type="Rhea" id="RHEA:14305"/>
        <dbReference type="Rhea" id="RHEA-COMP:9700"/>
        <dbReference type="Rhea" id="RHEA-COMP:9702"/>
        <dbReference type="ChEBI" id="CHEBI:30616"/>
        <dbReference type="ChEBI" id="CHEBI:33019"/>
        <dbReference type="ChEBI" id="CHEBI:60039"/>
        <dbReference type="ChEBI" id="CHEBI:78442"/>
        <dbReference type="ChEBI" id="CHEBI:78532"/>
        <dbReference type="ChEBI" id="CHEBI:456215"/>
        <dbReference type="EC" id="6.1.1.15"/>
    </reaction>
</comment>
<dbReference type="InterPro" id="IPR002316">
    <property type="entry name" value="Pro-tRNA-ligase_IIa"/>
</dbReference>
<evidence type="ECO:0000256" key="7">
    <source>
        <dbReference type="ARBA" id="ARBA00023146"/>
    </source>
</evidence>
<accession>A0A1J4RV91</accession>
<sequence length="414" mass="47114">MKASKFFLKTLKELPHDADSINASFLARGGYVQKNMAGVYALLPLGFRVYKKIEEIIRREMNAVNGQEVMMNILQPRELWDETGRWQKISDVMYRIKDQEIGLAPTHEEQVTDIVRRKVKSYKDLPLSLYQIQVKFRNEPRARSGLLRGREFPMKDMYSFHASEKDFENYYQSVTEAYKKIFDQMGLETKLVAASGGVFSEHSHEFQVLCPTGEDRIFHCNKCDWAENKEIAKVKDGDKCPKCDGWVVEAKSIEAANIFPLGDKFSKAMGATFIDKDGKEKNMIMGCYGIGLTRAMATIVEVYFDQQNNKMVWPKSVAPFDVEIISLNKNDEAEKLYQSLRSASRRRSNLNSDDKVLFDDRDMTAGEKFAEADLIGAPKRIIISEKSLNAGGVEIIDGPKAEIVPILKVLEKIS</sequence>
<dbReference type="PRINTS" id="PR01046">
    <property type="entry name" value="TRNASYNTHPRO"/>
</dbReference>
<keyword evidence="5" id="KW-0067">ATP-binding</keyword>
<evidence type="ECO:0000256" key="3">
    <source>
        <dbReference type="ARBA" id="ARBA00022598"/>
    </source>
</evidence>
<evidence type="ECO:0000256" key="5">
    <source>
        <dbReference type="ARBA" id="ARBA00022840"/>
    </source>
</evidence>
<dbReference type="SUPFAM" id="SSF52954">
    <property type="entry name" value="Class II aaRS ABD-related"/>
    <property type="match status" value="1"/>
</dbReference>
<dbReference type="InterPro" id="IPR002314">
    <property type="entry name" value="aa-tRNA-synt_IIb"/>
</dbReference>
<evidence type="ECO:0000313" key="12">
    <source>
        <dbReference type="Proteomes" id="UP000182753"/>
    </source>
</evidence>
<dbReference type="GO" id="GO:0005524">
    <property type="term" value="F:ATP binding"/>
    <property type="evidence" value="ECO:0007669"/>
    <property type="project" value="UniProtKB-KW"/>
</dbReference>
<dbReference type="Gene3D" id="3.30.930.10">
    <property type="entry name" value="Bira Bifunctional Protein, Domain 2"/>
    <property type="match status" value="1"/>
</dbReference>
<dbReference type="Gene3D" id="3.40.50.800">
    <property type="entry name" value="Anticodon-binding domain"/>
    <property type="match status" value="1"/>
</dbReference>
<dbReference type="GO" id="GO:0006433">
    <property type="term" value="P:prolyl-tRNA aminoacylation"/>
    <property type="evidence" value="ECO:0007669"/>
    <property type="project" value="InterPro"/>
</dbReference>
<dbReference type="PANTHER" id="PTHR42753">
    <property type="entry name" value="MITOCHONDRIAL RIBOSOME PROTEIN L39/PROLYL-TRNA LIGASE FAMILY MEMBER"/>
    <property type="match status" value="1"/>
</dbReference>
<feature type="domain" description="Aminoacyl-transfer RNA synthetases class-II family profile" evidence="10">
    <location>
        <begin position="38"/>
        <end position="314"/>
    </location>
</feature>
<dbReference type="Pfam" id="PF00587">
    <property type="entry name" value="tRNA-synt_2b"/>
    <property type="match status" value="1"/>
</dbReference>
<dbReference type="EC" id="6.1.1.15" evidence="1"/>
<evidence type="ECO:0000313" key="11">
    <source>
        <dbReference type="EMBL" id="OIN90276.1"/>
    </source>
</evidence>
<dbReference type="AlphaFoldDB" id="A0A1J4RV91"/>
<name>A0A1J4RV91_9BACT</name>
<dbReference type="GO" id="GO:0004827">
    <property type="term" value="F:proline-tRNA ligase activity"/>
    <property type="evidence" value="ECO:0007669"/>
    <property type="project" value="UniProtKB-EC"/>
</dbReference>
<evidence type="ECO:0000256" key="2">
    <source>
        <dbReference type="ARBA" id="ARBA00019110"/>
    </source>
</evidence>
<dbReference type="PANTHER" id="PTHR42753:SF2">
    <property type="entry name" value="PROLINE--TRNA LIGASE"/>
    <property type="match status" value="1"/>
</dbReference>
<dbReference type="PROSITE" id="PS50862">
    <property type="entry name" value="AA_TRNA_LIGASE_II"/>
    <property type="match status" value="1"/>
</dbReference>
<dbReference type="InterPro" id="IPR050062">
    <property type="entry name" value="Pro-tRNA_synthetase"/>
</dbReference>
<keyword evidence="3" id="KW-0436">Ligase</keyword>
<evidence type="ECO:0000259" key="10">
    <source>
        <dbReference type="PROSITE" id="PS50862"/>
    </source>
</evidence>
<gene>
    <name evidence="11" type="ORF">AUJ40_00160</name>
</gene>
<evidence type="ECO:0000256" key="6">
    <source>
        <dbReference type="ARBA" id="ARBA00022917"/>
    </source>
</evidence>
<evidence type="ECO:0000256" key="9">
    <source>
        <dbReference type="ARBA" id="ARBA00047671"/>
    </source>
</evidence>
<dbReference type="GO" id="GO:0005829">
    <property type="term" value="C:cytosol"/>
    <property type="evidence" value="ECO:0007669"/>
    <property type="project" value="TreeGrafter"/>
</dbReference>
<keyword evidence="7" id="KW-0030">Aminoacyl-tRNA synthetase</keyword>
<evidence type="ECO:0000256" key="4">
    <source>
        <dbReference type="ARBA" id="ARBA00022741"/>
    </source>
</evidence>
<dbReference type="InterPro" id="IPR006195">
    <property type="entry name" value="aa-tRNA-synth_II"/>
</dbReference>
<organism evidence="11 12">
    <name type="scientific">Candidatus Berkelbacteria bacterium CG1_02_42_45</name>
    <dbReference type="NCBI Taxonomy" id="1805036"/>
    <lineage>
        <taxon>Bacteria</taxon>
        <taxon>Candidatus Berkelbacteria</taxon>
    </lineage>
</organism>
<reference evidence="11 12" key="1">
    <citation type="journal article" date="2016" name="Environ. Microbiol.">
        <title>Genomic resolution of a cold subsurface aquifer community provides metabolic insights for novel microbes adapted to high CO concentrations.</title>
        <authorList>
            <person name="Probst A.J."/>
            <person name="Castelle C.J."/>
            <person name="Singh A."/>
            <person name="Brown C.T."/>
            <person name="Anantharaman K."/>
            <person name="Sharon I."/>
            <person name="Hug L.A."/>
            <person name="Burstein D."/>
            <person name="Emerson J.B."/>
            <person name="Thomas B.C."/>
            <person name="Banfield J.F."/>
        </authorList>
    </citation>
    <scope>NUCLEOTIDE SEQUENCE [LARGE SCALE GENOMIC DNA]</scope>
    <source>
        <strain evidence="11">CG1_02_42_45</strain>
    </source>
</reference>
<keyword evidence="4" id="KW-0547">Nucleotide-binding</keyword>
<dbReference type="Proteomes" id="UP000182753">
    <property type="component" value="Unassembled WGS sequence"/>
</dbReference>
<dbReference type="SUPFAM" id="SSF55681">
    <property type="entry name" value="Class II aaRS and biotin synthetases"/>
    <property type="match status" value="1"/>
</dbReference>
<keyword evidence="6" id="KW-0648">Protein biosynthesis</keyword>
<proteinExistence type="predicted"/>
<dbReference type="CDD" id="cd00779">
    <property type="entry name" value="ProRS_core_prok"/>
    <property type="match status" value="1"/>
</dbReference>
<dbReference type="EMBL" id="MNUJ01000003">
    <property type="protein sequence ID" value="OIN90276.1"/>
    <property type="molecule type" value="Genomic_DNA"/>
</dbReference>
<comment type="caution">
    <text evidence="11">The sequence shown here is derived from an EMBL/GenBank/DDBJ whole genome shotgun (WGS) entry which is preliminary data.</text>
</comment>
<dbReference type="InterPro" id="IPR045864">
    <property type="entry name" value="aa-tRNA-synth_II/BPL/LPL"/>
</dbReference>
<dbReference type="InterPro" id="IPR004154">
    <property type="entry name" value="Anticodon-bd"/>
</dbReference>
<dbReference type="Pfam" id="PF03129">
    <property type="entry name" value="HGTP_anticodon"/>
    <property type="match status" value="1"/>
</dbReference>
<evidence type="ECO:0000256" key="8">
    <source>
        <dbReference type="ARBA" id="ARBA00029731"/>
    </source>
</evidence>
<evidence type="ECO:0000256" key="1">
    <source>
        <dbReference type="ARBA" id="ARBA00012831"/>
    </source>
</evidence>
<dbReference type="InterPro" id="IPR033730">
    <property type="entry name" value="ProRS_core_prok"/>
</dbReference>
<protein>
    <recommendedName>
        <fullName evidence="2">Proline--tRNA ligase</fullName>
        <ecNumber evidence="1">6.1.1.15</ecNumber>
    </recommendedName>
    <alternativeName>
        <fullName evidence="8">Prolyl-tRNA synthetase</fullName>
    </alternativeName>
</protein>
<dbReference type="InterPro" id="IPR036621">
    <property type="entry name" value="Anticodon-bd_dom_sf"/>
</dbReference>